<evidence type="ECO:0000259" key="5">
    <source>
        <dbReference type="PROSITE" id="PS50930"/>
    </source>
</evidence>
<name>A0ABR9R4D6_9FIRM</name>
<dbReference type="Pfam" id="PF04397">
    <property type="entry name" value="LytTR"/>
    <property type="match status" value="1"/>
</dbReference>
<dbReference type="Gene3D" id="2.40.50.1020">
    <property type="entry name" value="LytTr DNA-binding domain"/>
    <property type="match status" value="1"/>
</dbReference>
<feature type="modified residue" description="4-aspartylphosphate" evidence="3">
    <location>
        <position position="59"/>
    </location>
</feature>
<gene>
    <name evidence="6" type="ORF">INF35_08215</name>
</gene>
<comment type="function">
    <text evidence="2">May play the central regulatory role in sporulation. It may be an element of the effector pathway responsible for the activation of sporulation genes in response to nutritional stress. Spo0A may act in concert with spo0H (a sigma factor) to control the expression of some genes that are critical to the sporulation process.</text>
</comment>
<dbReference type="InterPro" id="IPR001789">
    <property type="entry name" value="Sig_transdc_resp-reg_receiver"/>
</dbReference>
<sequence>MSDAGRLTVAVCDDEPELLAGTCRLLGEVLADTDHRICPFADPRTLLKQPEPFDIAVLDIQLPRQSGIELARQLLRRSPGCQIIFLTAYMAYCQDVYDVEHIAFVLKEEMATRLPPAVQRACRRLEHRDAAAVSGQMLILGAPGHAIQIPADDILYLERQVRVTWVHTLGGSFSTPDKLEDLVVRLDPVFFCQTHKSFAIHWTFAGKYEKNTIRMRNGVDIPVSRRYAAAVRRSFVAYAARQSALEVKAP</sequence>
<dbReference type="PROSITE" id="PS50110">
    <property type="entry name" value="RESPONSE_REGULATORY"/>
    <property type="match status" value="1"/>
</dbReference>
<feature type="domain" description="HTH LytTR-type" evidence="5">
    <location>
        <begin position="139"/>
        <end position="237"/>
    </location>
</feature>
<proteinExistence type="predicted"/>
<dbReference type="SMART" id="SM00448">
    <property type="entry name" value="REC"/>
    <property type="match status" value="1"/>
</dbReference>
<reference evidence="6 7" key="1">
    <citation type="submission" date="2020-10" db="EMBL/GenBank/DDBJ databases">
        <title>ChiBAC.</title>
        <authorList>
            <person name="Zenner C."/>
            <person name="Hitch T.C.A."/>
            <person name="Clavel T."/>
        </authorList>
    </citation>
    <scope>NUCLEOTIDE SEQUENCE [LARGE SCALE GENOMIC DNA]</scope>
    <source>
        <strain evidence="6 7">DSM 109015</strain>
    </source>
</reference>
<accession>A0ABR9R4D6</accession>
<organism evidence="6 7">
    <name type="scientific">Gemmiger gallinarum</name>
    <dbReference type="NCBI Taxonomy" id="2779354"/>
    <lineage>
        <taxon>Bacteria</taxon>
        <taxon>Bacillati</taxon>
        <taxon>Bacillota</taxon>
        <taxon>Clostridia</taxon>
        <taxon>Eubacteriales</taxon>
        <taxon>Gemmiger</taxon>
    </lineage>
</organism>
<comment type="caution">
    <text evidence="6">The sequence shown here is derived from an EMBL/GenBank/DDBJ whole genome shotgun (WGS) entry which is preliminary data.</text>
</comment>
<evidence type="ECO:0000313" key="7">
    <source>
        <dbReference type="Proteomes" id="UP000768567"/>
    </source>
</evidence>
<dbReference type="Pfam" id="PF00072">
    <property type="entry name" value="Response_reg"/>
    <property type="match status" value="1"/>
</dbReference>
<dbReference type="RefSeq" id="WP_193501357.1">
    <property type="nucleotide sequence ID" value="NZ_JADCKC010000002.1"/>
</dbReference>
<dbReference type="PANTHER" id="PTHR37299:SF1">
    <property type="entry name" value="STAGE 0 SPORULATION PROTEIN A HOMOLOG"/>
    <property type="match status" value="1"/>
</dbReference>
<dbReference type="InterPro" id="IPR046947">
    <property type="entry name" value="LytR-like"/>
</dbReference>
<dbReference type="Proteomes" id="UP000768567">
    <property type="component" value="Unassembled WGS sequence"/>
</dbReference>
<dbReference type="InterPro" id="IPR011006">
    <property type="entry name" value="CheY-like_superfamily"/>
</dbReference>
<dbReference type="EMBL" id="JADCKC010000002">
    <property type="protein sequence ID" value="MBE5037767.1"/>
    <property type="molecule type" value="Genomic_DNA"/>
</dbReference>
<dbReference type="SUPFAM" id="SSF52172">
    <property type="entry name" value="CheY-like"/>
    <property type="match status" value="1"/>
</dbReference>
<feature type="domain" description="Response regulatory" evidence="4">
    <location>
        <begin position="8"/>
        <end position="122"/>
    </location>
</feature>
<dbReference type="PANTHER" id="PTHR37299">
    <property type="entry name" value="TRANSCRIPTIONAL REGULATOR-RELATED"/>
    <property type="match status" value="1"/>
</dbReference>
<dbReference type="SMART" id="SM00850">
    <property type="entry name" value="LytTR"/>
    <property type="match status" value="1"/>
</dbReference>
<evidence type="ECO:0000256" key="1">
    <source>
        <dbReference type="ARBA" id="ARBA00018672"/>
    </source>
</evidence>
<evidence type="ECO:0000256" key="3">
    <source>
        <dbReference type="PROSITE-ProRule" id="PRU00169"/>
    </source>
</evidence>
<protein>
    <recommendedName>
        <fullName evidence="1">Stage 0 sporulation protein A homolog</fullName>
    </recommendedName>
</protein>
<dbReference type="InterPro" id="IPR007492">
    <property type="entry name" value="LytTR_DNA-bd_dom"/>
</dbReference>
<dbReference type="Gene3D" id="3.40.50.2300">
    <property type="match status" value="1"/>
</dbReference>
<evidence type="ECO:0000259" key="4">
    <source>
        <dbReference type="PROSITE" id="PS50110"/>
    </source>
</evidence>
<keyword evidence="7" id="KW-1185">Reference proteome</keyword>
<dbReference type="PROSITE" id="PS50930">
    <property type="entry name" value="HTH_LYTTR"/>
    <property type="match status" value="1"/>
</dbReference>
<evidence type="ECO:0000313" key="6">
    <source>
        <dbReference type="EMBL" id="MBE5037767.1"/>
    </source>
</evidence>
<evidence type="ECO:0000256" key="2">
    <source>
        <dbReference type="ARBA" id="ARBA00024867"/>
    </source>
</evidence>
<keyword evidence="3" id="KW-0597">Phosphoprotein</keyword>